<comment type="subcellular location">
    <subcellularLocation>
        <location evidence="1">Cell membrane</location>
        <topology evidence="1">Peripheral membrane protein</topology>
    </subcellularLocation>
</comment>
<keyword evidence="3" id="KW-1003">Cell membrane</keyword>
<evidence type="ECO:0000256" key="7">
    <source>
        <dbReference type="ARBA" id="ARBA00023136"/>
    </source>
</evidence>
<keyword evidence="5" id="KW-0408">Iron</keyword>
<dbReference type="InterPro" id="IPR003959">
    <property type="entry name" value="ATPase_AAA_core"/>
</dbReference>
<dbReference type="PANTHER" id="PTHR42771:SF2">
    <property type="entry name" value="IRON(3+)-HYDROXAMATE IMPORT ATP-BINDING PROTEIN FHUC"/>
    <property type="match status" value="1"/>
</dbReference>
<dbReference type="SMART" id="SM00382">
    <property type="entry name" value="AAA"/>
    <property type="match status" value="1"/>
</dbReference>
<dbReference type="InterPro" id="IPR003593">
    <property type="entry name" value="AAA+_ATPase"/>
</dbReference>
<evidence type="ECO:0000256" key="3">
    <source>
        <dbReference type="ARBA" id="ARBA00022475"/>
    </source>
</evidence>
<keyword evidence="7" id="KW-0472">Membrane</keyword>
<dbReference type="Gene3D" id="3.40.50.300">
    <property type="entry name" value="P-loop containing nucleotide triphosphate hydrolases"/>
    <property type="match status" value="2"/>
</dbReference>
<dbReference type="InterPro" id="IPR027417">
    <property type="entry name" value="P-loop_NTPase"/>
</dbReference>
<protein>
    <submittedName>
        <fullName evidence="9">AAA family ATPase</fullName>
    </submittedName>
</protein>
<dbReference type="RefSeq" id="WP_202953675.1">
    <property type="nucleotide sequence ID" value="NZ_JAPCID010000006.1"/>
</dbReference>
<evidence type="ECO:0000256" key="1">
    <source>
        <dbReference type="ARBA" id="ARBA00004202"/>
    </source>
</evidence>
<dbReference type="SUPFAM" id="SSF52540">
    <property type="entry name" value="P-loop containing nucleoside triphosphate hydrolases"/>
    <property type="match status" value="1"/>
</dbReference>
<dbReference type="InterPro" id="IPR051535">
    <property type="entry name" value="Siderophore_ABC-ATPase"/>
</dbReference>
<keyword evidence="4" id="KW-0410">Iron transport</keyword>
<dbReference type="Pfam" id="PF13304">
    <property type="entry name" value="AAA_21"/>
    <property type="match status" value="1"/>
</dbReference>
<evidence type="ECO:0000256" key="4">
    <source>
        <dbReference type="ARBA" id="ARBA00022496"/>
    </source>
</evidence>
<proteinExistence type="predicted"/>
<organism evidence="9 10">
    <name type="scientific">Solirubrobacter deserti</name>
    <dbReference type="NCBI Taxonomy" id="2282478"/>
    <lineage>
        <taxon>Bacteria</taxon>
        <taxon>Bacillati</taxon>
        <taxon>Actinomycetota</taxon>
        <taxon>Thermoleophilia</taxon>
        <taxon>Solirubrobacterales</taxon>
        <taxon>Solirubrobacteraceae</taxon>
        <taxon>Solirubrobacter</taxon>
    </lineage>
</organism>
<dbReference type="Pfam" id="PF13476">
    <property type="entry name" value="AAA_23"/>
    <property type="match status" value="1"/>
</dbReference>
<evidence type="ECO:0000256" key="5">
    <source>
        <dbReference type="ARBA" id="ARBA00023004"/>
    </source>
</evidence>
<name>A0ABT4RE60_9ACTN</name>
<keyword evidence="2" id="KW-0813">Transport</keyword>
<dbReference type="PANTHER" id="PTHR42771">
    <property type="entry name" value="IRON(3+)-HYDROXAMATE IMPORT ATP-BINDING PROTEIN FHUC"/>
    <property type="match status" value="1"/>
</dbReference>
<dbReference type="InterPro" id="IPR038729">
    <property type="entry name" value="Rad50/SbcC_AAA"/>
</dbReference>
<sequence length="256" mass="28295">MTRRRRDIRRFGPGPYLHALKTTNEPRYEQYEHLYTVLAHVDQMSFEQPVTLLAGDNGSGKSTVIEACAAAMGFDEQGGELERLGELPAVPSAIYKGFIEPVVDRWSRPRIGYFLRAESFFNVAEFVDREGQYSPDLSLYGDVPLHQQSHGQSFLALASNRFGGEGLFILDEPEAALSVTGALALVTVIANAARAGAQFVIATHSPILLAVPGAKIYELSEDHQFAETEYDDLDAVRLMRGFLDAPERYLRAALGE</sequence>
<evidence type="ECO:0000256" key="2">
    <source>
        <dbReference type="ARBA" id="ARBA00022448"/>
    </source>
</evidence>
<dbReference type="EMBL" id="JAPCID010000006">
    <property type="protein sequence ID" value="MDA0136807.1"/>
    <property type="molecule type" value="Genomic_DNA"/>
</dbReference>
<gene>
    <name evidence="9" type="ORF">OJ962_04800</name>
</gene>
<reference evidence="9" key="1">
    <citation type="submission" date="2022-10" db="EMBL/GenBank/DDBJ databases">
        <title>The WGS of Solirubrobacter sp. CPCC 204708.</title>
        <authorList>
            <person name="Jiang Z."/>
        </authorList>
    </citation>
    <scope>NUCLEOTIDE SEQUENCE</scope>
    <source>
        <strain evidence="9">CPCC 204708</strain>
    </source>
</reference>
<evidence type="ECO:0000256" key="6">
    <source>
        <dbReference type="ARBA" id="ARBA00023065"/>
    </source>
</evidence>
<keyword evidence="6" id="KW-0406">Ion transport</keyword>
<evidence type="ECO:0000313" key="10">
    <source>
        <dbReference type="Proteomes" id="UP001147700"/>
    </source>
</evidence>
<accession>A0ABT4RE60</accession>
<comment type="caution">
    <text evidence="9">The sequence shown here is derived from an EMBL/GenBank/DDBJ whole genome shotgun (WGS) entry which is preliminary data.</text>
</comment>
<feature type="domain" description="AAA+ ATPase" evidence="8">
    <location>
        <begin position="47"/>
        <end position="222"/>
    </location>
</feature>
<evidence type="ECO:0000259" key="8">
    <source>
        <dbReference type="SMART" id="SM00382"/>
    </source>
</evidence>
<keyword evidence="10" id="KW-1185">Reference proteome</keyword>
<dbReference type="Proteomes" id="UP001147700">
    <property type="component" value="Unassembled WGS sequence"/>
</dbReference>
<evidence type="ECO:0000313" key="9">
    <source>
        <dbReference type="EMBL" id="MDA0136807.1"/>
    </source>
</evidence>